<evidence type="ECO:0000313" key="4">
    <source>
        <dbReference type="EMBL" id="QEK11051.1"/>
    </source>
</evidence>
<feature type="transmembrane region" description="Helical" evidence="2">
    <location>
        <begin position="9"/>
        <end position="30"/>
    </location>
</feature>
<dbReference type="AlphaFoldDB" id="A0A5C0SA79"/>
<dbReference type="GO" id="GO:0016020">
    <property type="term" value="C:membrane"/>
    <property type="evidence" value="ECO:0007669"/>
    <property type="project" value="InterPro"/>
</dbReference>
<proteinExistence type="inferred from homology"/>
<accession>A0A5C0SA79</accession>
<feature type="transmembrane region" description="Helical" evidence="2">
    <location>
        <begin position="148"/>
        <end position="169"/>
    </location>
</feature>
<feature type="transmembrane region" description="Helical" evidence="2">
    <location>
        <begin position="269"/>
        <end position="288"/>
    </location>
</feature>
<dbReference type="RefSeq" id="WP_148808126.1">
    <property type="nucleotide sequence ID" value="NZ_CP042243.1"/>
</dbReference>
<name>A0A5C0SA79_CRATE</name>
<evidence type="ECO:0000313" key="5">
    <source>
        <dbReference type="Proteomes" id="UP000324646"/>
    </source>
</evidence>
<reference evidence="4 5" key="1">
    <citation type="submission" date="2019-07" db="EMBL/GenBank/DDBJ databases">
        <title>Complete genome of Crassaminicella thermophila SY095.</title>
        <authorList>
            <person name="Li X."/>
        </authorList>
    </citation>
    <scope>NUCLEOTIDE SEQUENCE [LARGE SCALE GENOMIC DNA]</scope>
    <source>
        <strain evidence="4 5">SY095</strain>
    </source>
</reference>
<feature type="transmembrane region" description="Helical" evidence="2">
    <location>
        <begin position="124"/>
        <end position="142"/>
    </location>
</feature>
<feature type="transmembrane region" description="Helical" evidence="2">
    <location>
        <begin position="36"/>
        <end position="57"/>
    </location>
</feature>
<organism evidence="4 5">
    <name type="scientific">Crassaminicella thermophila</name>
    <dbReference type="NCBI Taxonomy" id="2599308"/>
    <lineage>
        <taxon>Bacteria</taxon>
        <taxon>Bacillati</taxon>
        <taxon>Bacillota</taxon>
        <taxon>Clostridia</taxon>
        <taxon>Eubacteriales</taxon>
        <taxon>Clostridiaceae</taxon>
        <taxon>Crassaminicella</taxon>
    </lineage>
</organism>
<evidence type="ECO:0000256" key="1">
    <source>
        <dbReference type="ARBA" id="ARBA00007362"/>
    </source>
</evidence>
<comment type="similarity">
    <text evidence="1">Belongs to the EamA transporter family.</text>
</comment>
<dbReference type="Proteomes" id="UP000324646">
    <property type="component" value="Chromosome"/>
</dbReference>
<evidence type="ECO:0000256" key="2">
    <source>
        <dbReference type="SAM" id="Phobius"/>
    </source>
</evidence>
<keyword evidence="2" id="KW-0472">Membrane</keyword>
<dbReference type="Pfam" id="PF00892">
    <property type="entry name" value="EamA"/>
    <property type="match status" value="2"/>
</dbReference>
<feature type="domain" description="EamA" evidence="3">
    <location>
        <begin position="7"/>
        <end position="141"/>
    </location>
</feature>
<dbReference type="InterPro" id="IPR037185">
    <property type="entry name" value="EmrE-like"/>
</dbReference>
<keyword evidence="5" id="KW-1185">Reference proteome</keyword>
<dbReference type="SUPFAM" id="SSF103481">
    <property type="entry name" value="Multidrug resistance efflux transporter EmrE"/>
    <property type="match status" value="2"/>
</dbReference>
<dbReference type="KEGG" id="crs:FQB35_00975"/>
<feature type="transmembrane region" description="Helical" evidence="2">
    <location>
        <begin position="69"/>
        <end position="91"/>
    </location>
</feature>
<protein>
    <submittedName>
        <fullName evidence="4">DMT family transporter</fullName>
    </submittedName>
</protein>
<evidence type="ECO:0000259" key="3">
    <source>
        <dbReference type="Pfam" id="PF00892"/>
    </source>
</evidence>
<feature type="transmembrane region" description="Helical" evidence="2">
    <location>
        <begin position="181"/>
        <end position="201"/>
    </location>
</feature>
<gene>
    <name evidence="4" type="ORF">FQB35_00975</name>
</gene>
<keyword evidence="2" id="KW-0812">Transmembrane</keyword>
<dbReference type="InterPro" id="IPR000620">
    <property type="entry name" value="EamA_dom"/>
</dbReference>
<feature type="transmembrane region" description="Helical" evidence="2">
    <location>
        <begin position="245"/>
        <end position="263"/>
    </location>
</feature>
<dbReference type="OrthoDB" id="9808556at2"/>
<dbReference type="EMBL" id="CP042243">
    <property type="protein sequence ID" value="QEK11051.1"/>
    <property type="molecule type" value="Genomic_DNA"/>
</dbReference>
<feature type="transmembrane region" description="Helical" evidence="2">
    <location>
        <begin position="213"/>
        <end position="233"/>
    </location>
</feature>
<feature type="domain" description="EamA" evidence="3">
    <location>
        <begin position="151"/>
        <end position="285"/>
    </location>
</feature>
<feature type="transmembrane region" description="Helical" evidence="2">
    <location>
        <begin position="97"/>
        <end position="117"/>
    </location>
</feature>
<sequence>MKNNKLKGTLLIILSTFAYGIIPIISQLAFKEGLNVSSILFFRFFIATIITWSYIFFRKIYYKTTKAHFFYLVILGVFGFLGTSSFIYMAYTYISGSLATIILFTHPAMIACYEIFFLKKEKDIRKILALLFAFMGIIFVVGSKDIHLNMTGVVFSLFAAVCYSFYALGLAEKRTKKMNSIVISGYIAFSCCLTYFIQGIIRHNIFLPTTLSGWGYIIILAIFSTVFATIAFCKGVQLIGPSTSVIISTFEPVVACIAGFFVLGETLTIPIIIGGVLILSAIFILQMPEKISNIFYIKRKQVP</sequence>
<dbReference type="PANTHER" id="PTHR22911">
    <property type="entry name" value="ACYL-MALONYL CONDENSING ENZYME-RELATED"/>
    <property type="match status" value="1"/>
</dbReference>
<keyword evidence="2" id="KW-1133">Transmembrane helix</keyword>